<accession>A0A0F7JR07</accession>
<dbReference type="KEGG" id="dch:SY84_09075"/>
<sequence>MRPALLSALLIPALIGCAPQDAPWPTVPTAAVLTLNPTEPRVGQDIQFTLRSPVSGDVALFIESPDGSVIQLLPNRQPDGQVRLNADQTQLFPSASSTFFLRASAPTGVHAALLYVSSGPLNLSGVSDYASPSSTFATVSPQGTGSLLGAVAAKMKLLNPGVSGTLTFTVQP</sequence>
<gene>
    <name evidence="2" type="ORF">SY84_09075</name>
</gene>
<dbReference type="EMBL" id="CP011389">
    <property type="protein sequence ID" value="AKH17178.1"/>
    <property type="molecule type" value="Genomic_DNA"/>
</dbReference>
<protein>
    <recommendedName>
        <fullName evidence="1">DUF4384 domain-containing protein</fullName>
    </recommendedName>
</protein>
<reference evidence="2 3" key="1">
    <citation type="submission" date="2015-01" db="EMBL/GenBank/DDBJ databases">
        <title>Deinococcus soli/N5/whole genome sequencing.</title>
        <authorList>
            <person name="Kim M.K."/>
            <person name="Srinivasan S."/>
            <person name="Lee J.-J."/>
        </authorList>
    </citation>
    <scope>NUCLEOTIDE SEQUENCE [LARGE SCALE GENOMIC DNA]</scope>
    <source>
        <strain evidence="2 3">N5</strain>
    </source>
</reference>
<dbReference type="PROSITE" id="PS51257">
    <property type="entry name" value="PROKAR_LIPOPROTEIN"/>
    <property type="match status" value="1"/>
</dbReference>
<evidence type="ECO:0000259" key="1">
    <source>
        <dbReference type="Pfam" id="PF14326"/>
    </source>
</evidence>
<evidence type="ECO:0000313" key="3">
    <source>
        <dbReference type="Proteomes" id="UP000034024"/>
    </source>
</evidence>
<keyword evidence="3" id="KW-1185">Reference proteome</keyword>
<dbReference type="Pfam" id="PF14326">
    <property type="entry name" value="DUF4384"/>
    <property type="match status" value="1"/>
</dbReference>
<proteinExistence type="predicted"/>
<organism evidence="2 3">
    <name type="scientific">Deinococcus soli</name>
    <name type="common">ex Cha et al. 2016</name>
    <dbReference type="NCBI Taxonomy" id="1309411"/>
    <lineage>
        <taxon>Bacteria</taxon>
        <taxon>Thermotogati</taxon>
        <taxon>Deinococcota</taxon>
        <taxon>Deinococci</taxon>
        <taxon>Deinococcales</taxon>
        <taxon>Deinococcaceae</taxon>
        <taxon>Deinococcus</taxon>
    </lineage>
</organism>
<name>A0A0F7JR07_9DEIO</name>
<feature type="domain" description="DUF4384" evidence="1">
    <location>
        <begin position="41"/>
        <end position="118"/>
    </location>
</feature>
<evidence type="ECO:0000313" key="2">
    <source>
        <dbReference type="EMBL" id="AKH17178.1"/>
    </source>
</evidence>
<dbReference type="InterPro" id="IPR025493">
    <property type="entry name" value="DUF4384"/>
</dbReference>
<dbReference type="Proteomes" id="UP000034024">
    <property type="component" value="Chromosome"/>
</dbReference>
<dbReference type="PATRIC" id="fig|1309411.5.peg.1851"/>
<dbReference type="AlphaFoldDB" id="A0A0F7JR07"/>